<dbReference type="InterPro" id="IPR048395">
    <property type="entry name" value="Glyco_hydro_31_C"/>
</dbReference>
<evidence type="ECO:0000313" key="16">
    <source>
        <dbReference type="Proteomes" id="UP001152888"/>
    </source>
</evidence>
<dbReference type="GO" id="GO:0006491">
    <property type="term" value="P:N-glycan processing"/>
    <property type="evidence" value="ECO:0007669"/>
    <property type="project" value="TreeGrafter"/>
</dbReference>
<dbReference type="PANTHER" id="PTHR22762:SF54">
    <property type="entry name" value="BCDNA.GH04962"/>
    <property type="match status" value="1"/>
</dbReference>
<dbReference type="GO" id="GO:0090599">
    <property type="term" value="F:alpha-glucosidase activity"/>
    <property type="evidence" value="ECO:0007669"/>
    <property type="project" value="TreeGrafter"/>
</dbReference>
<feature type="domain" description="Glycoside hydrolase family 31 N-terminal" evidence="13">
    <location>
        <begin position="74"/>
        <end position="253"/>
    </location>
</feature>
<comment type="similarity">
    <text evidence="3 10">Belongs to the glycosyl hydrolase 31 family.</text>
</comment>
<dbReference type="Pfam" id="PF21365">
    <property type="entry name" value="Glyco_hydro_31_3rd"/>
    <property type="match status" value="1"/>
</dbReference>
<dbReference type="PROSITE" id="PS00129">
    <property type="entry name" value="GLYCOSYL_HYDROL_F31_1"/>
    <property type="match status" value="1"/>
</dbReference>
<evidence type="ECO:0000256" key="6">
    <source>
        <dbReference type="ARBA" id="ARBA00022824"/>
    </source>
</evidence>
<dbReference type="Gene3D" id="3.20.20.80">
    <property type="entry name" value="Glycosidases"/>
    <property type="match status" value="2"/>
</dbReference>
<evidence type="ECO:0000256" key="1">
    <source>
        <dbReference type="ARBA" id="ARBA00004240"/>
    </source>
</evidence>
<evidence type="ECO:0000256" key="2">
    <source>
        <dbReference type="ARBA" id="ARBA00004833"/>
    </source>
</evidence>
<dbReference type="SUPFAM" id="SSF51011">
    <property type="entry name" value="Glycosyl hydrolase domain"/>
    <property type="match status" value="1"/>
</dbReference>
<keyword evidence="7" id="KW-0325">Glycoprotein</keyword>
<dbReference type="InterPro" id="IPR030458">
    <property type="entry name" value="Glyco_hydro_31_AS"/>
</dbReference>
<dbReference type="GO" id="GO:0005975">
    <property type="term" value="P:carbohydrate metabolic process"/>
    <property type="evidence" value="ECO:0007669"/>
    <property type="project" value="InterPro"/>
</dbReference>
<dbReference type="InterPro" id="IPR011013">
    <property type="entry name" value="Gal_mutarotase_sf_dom"/>
</dbReference>
<comment type="pathway">
    <text evidence="2">Glycan metabolism; N-glycan metabolism.</text>
</comment>
<keyword evidence="8 10" id="KW-0326">Glycosidase</keyword>
<dbReference type="PANTHER" id="PTHR22762">
    <property type="entry name" value="ALPHA-GLUCOSIDASE"/>
    <property type="match status" value="1"/>
</dbReference>
<evidence type="ECO:0000256" key="11">
    <source>
        <dbReference type="SAM" id="SignalP"/>
    </source>
</evidence>
<reference evidence="15" key="1">
    <citation type="submission" date="2022-03" db="EMBL/GenBank/DDBJ databases">
        <authorList>
            <person name="Sayadi A."/>
        </authorList>
    </citation>
    <scope>NUCLEOTIDE SEQUENCE</scope>
</reference>
<dbReference type="OrthoDB" id="3237269at2759"/>
<dbReference type="Gene3D" id="2.60.40.1180">
    <property type="entry name" value="Golgi alpha-mannosidase II"/>
    <property type="match status" value="2"/>
</dbReference>
<dbReference type="CDD" id="cd06603">
    <property type="entry name" value="GH31_GANC_GANAB_alpha"/>
    <property type="match status" value="1"/>
</dbReference>
<dbReference type="Pfam" id="PF13802">
    <property type="entry name" value="Gal_mutarotas_2"/>
    <property type="match status" value="1"/>
</dbReference>
<keyword evidence="16" id="KW-1185">Reference proteome</keyword>
<organism evidence="15 16">
    <name type="scientific">Acanthoscelides obtectus</name>
    <name type="common">Bean weevil</name>
    <name type="synonym">Bruchus obtectus</name>
    <dbReference type="NCBI Taxonomy" id="200917"/>
    <lineage>
        <taxon>Eukaryota</taxon>
        <taxon>Metazoa</taxon>
        <taxon>Ecdysozoa</taxon>
        <taxon>Arthropoda</taxon>
        <taxon>Hexapoda</taxon>
        <taxon>Insecta</taxon>
        <taxon>Pterygota</taxon>
        <taxon>Neoptera</taxon>
        <taxon>Endopterygota</taxon>
        <taxon>Coleoptera</taxon>
        <taxon>Polyphaga</taxon>
        <taxon>Cucujiformia</taxon>
        <taxon>Chrysomeloidea</taxon>
        <taxon>Chrysomelidae</taxon>
        <taxon>Bruchinae</taxon>
        <taxon>Bruchini</taxon>
        <taxon>Acanthoscelides</taxon>
    </lineage>
</organism>
<dbReference type="InterPro" id="IPR013780">
    <property type="entry name" value="Glyco_hydro_b"/>
</dbReference>
<dbReference type="InterPro" id="IPR025887">
    <property type="entry name" value="Glyco_hydro_31_N_dom"/>
</dbReference>
<gene>
    <name evidence="15" type="ORF">ACAOBT_LOCUS6031</name>
</gene>
<feature type="signal peptide" evidence="11">
    <location>
        <begin position="1"/>
        <end position="18"/>
    </location>
</feature>
<dbReference type="Pfam" id="PF01055">
    <property type="entry name" value="Glyco_hydro_31_2nd"/>
    <property type="match status" value="1"/>
</dbReference>
<comment type="caution">
    <text evidence="15">The sequence shown here is derived from an EMBL/GenBank/DDBJ whole genome shotgun (WGS) entry which is preliminary data.</text>
</comment>
<dbReference type="GO" id="GO:0005783">
    <property type="term" value="C:endoplasmic reticulum"/>
    <property type="evidence" value="ECO:0007669"/>
    <property type="project" value="UniProtKB-SubCell"/>
</dbReference>
<evidence type="ECO:0000313" key="15">
    <source>
        <dbReference type="EMBL" id="CAH1964826.1"/>
    </source>
</evidence>
<dbReference type="CDD" id="cd14752">
    <property type="entry name" value="GH31_N"/>
    <property type="match status" value="1"/>
</dbReference>
<keyword evidence="5 10" id="KW-0378">Hydrolase</keyword>
<dbReference type="SUPFAM" id="SSF51445">
    <property type="entry name" value="(Trans)glycosidases"/>
    <property type="match status" value="1"/>
</dbReference>
<dbReference type="Gene3D" id="2.60.40.1760">
    <property type="entry name" value="glycosyl hydrolase (family 31)"/>
    <property type="match status" value="1"/>
</dbReference>
<evidence type="ECO:0000256" key="10">
    <source>
        <dbReference type="RuleBase" id="RU361185"/>
    </source>
</evidence>
<dbReference type="InterPro" id="IPR017853">
    <property type="entry name" value="GH"/>
</dbReference>
<dbReference type="GO" id="GO:0030246">
    <property type="term" value="F:carbohydrate binding"/>
    <property type="evidence" value="ECO:0007669"/>
    <property type="project" value="InterPro"/>
</dbReference>
<dbReference type="Proteomes" id="UP001152888">
    <property type="component" value="Unassembled WGS sequence"/>
</dbReference>
<sequence>MITGRLLILVLLVNFTRCDIYKSCSEVTFCSKFRNYPATRSEYFTAEIGEVNEDKMTNILTLPLSNEKDVKLELQVSFLSNFTARLRITEVNRKRYELKEVLDHEPHAVKYDITQQTNHKLRIHPHGLHDASIIISRGAPFSLELAYKTHTRINFDSSQLVFESAEEGEAFSFNVGFQGSTNLYGLHHHADRMTLRETVEADSDPYRLKNVDAGQYQTNSTKSLYGAVPVIYGHSKKSTSGIFLHNAAQQWVDITYKEKLKPSARFIVEGGTLDLFLFFGPSFKDVVRQYVDLTGRMHMPQLWTLGYHQCRYSYLTQDDVKEVVTKMEEYDFPMDAIWLDIDYTDGKKYFTWNPQNYSDPVGLQKYLASMNKRLITIIDPHIKVDSDYPVYVGGQGKYFVKWENGSDFQGDCWPGLSSYIDFLSPEARAYFANWYRYDKFNGSTETLAGIWNDMNEPSVFNVPQWENTFPPELVHYGNVRHRDIHNMYGFLQTKATHEGLLARDKHLKRPFILTRSYFAGSQRYAAMWTGDNTGDWPYLQVTYSECVLSNLVGHVFCGADVGGFFWDPEPELLQRWYQAGVWLPFYRGHANADTKRREPYLFPDDVQTVVRNALKTRYKHLLVFYTLFYQHVTNGDPVVRPLFYEYPDMIDIDDHILIGTDILATPVMEKGAKTKTVHFPGNEDTFWYRADLCTGNWTVHRGGTNETFNVDIQNSPYFYRAGSIVVVTNKQRTSTEGLLDDHFTIYANADPKGYATGFLYSDDGVSFDYQDKDYFCLLEMKYYTHPVYGFHYEQVKGNMELNFSFKEIVVHEIPESGNIAPISIEVVPGK</sequence>
<dbReference type="InterPro" id="IPR000322">
    <property type="entry name" value="Glyco_hydro_31_TIM"/>
</dbReference>
<feature type="domain" description="Glycosyl hydrolase family 31 C-terminal" evidence="14">
    <location>
        <begin position="635"/>
        <end position="725"/>
    </location>
</feature>
<evidence type="ECO:0000259" key="13">
    <source>
        <dbReference type="Pfam" id="PF13802"/>
    </source>
</evidence>
<evidence type="ECO:0000259" key="12">
    <source>
        <dbReference type="Pfam" id="PF01055"/>
    </source>
</evidence>
<evidence type="ECO:0000256" key="9">
    <source>
        <dbReference type="ARBA" id="ARBA00042895"/>
    </source>
</evidence>
<feature type="chain" id="PRO_5040437187" description="Glucosidase II subunit alpha" evidence="11">
    <location>
        <begin position="19"/>
        <end position="830"/>
    </location>
</feature>
<proteinExistence type="inferred from homology"/>
<name>A0A9P0K208_ACAOB</name>
<keyword evidence="6" id="KW-0256">Endoplasmic reticulum</keyword>
<evidence type="ECO:0000256" key="5">
    <source>
        <dbReference type="ARBA" id="ARBA00022801"/>
    </source>
</evidence>
<keyword evidence="4 11" id="KW-0732">Signal</keyword>
<accession>A0A9P0K208</accession>
<evidence type="ECO:0000256" key="7">
    <source>
        <dbReference type="ARBA" id="ARBA00023180"/>
    </source>
</evidence>
<comment type="subcellular location">
    <subcellularLocation>
        <location evidence="1">Endoplasmic reticulum</location>
    </subcellularLocation>
</comment>
<protein>
    <recommendedName>
        <fullName evidence="9">Glucosidase II subunit alpha</fullName>
    </recommendedName>
</protein>
<dbReference type="SUPFAM" id="SSF74650">
    <property type="entry name" value="Galactose mutarotase-like"/>
    <property type="match status" value="1"/>
</dbReference>
<evidence type="ECO:0000256" key="3">
    <source>
        <dbReference type="ARBA" id="ARBA00007806"/>
    </source>
</evidence>
<feature type="domain" description="Glycoside hydrolase family 31 TIM barrel" evidence="12">
    <location>
        <begin position="298"/>
        <end position="627"/>
    </location>
</feature>
<dbReference type="EMBL" id="CAKOFQ010006720">
    <property type="protein sequence ID" value="CAH1964826.1"/>
    <property type="molecule type" value="Genomic_DNA"/>
</dbReference>
<evidence type="ECO:0000259" key="14">
    <source>
        <dbReference type="Pfam" id="PF21365"/>
    </source>
</evidence>
<evidence type="ECO:0000256" key="8">
    <source>
        <dbReference type="ARBA" id="ARBA00023295"/>
    </source>
</evidence>
<evidence type="ECO:0000256" key="4">
    <source>
        <dbReference type="ARBA" id="ARBA00022729"/>
    </source>
</evidence>
<dbReference type="AlphaFoldDB" id="A0A9P0K208"/>